<sequence length="83" mass="8671">MALLATLAVTASTTLASAQTYSAEQRRLCTGDAFRLCSSAIPNVEEVTACMRKQKASLSSGCKAVFDKPVITAVSAKASVEDQ</sequence>
<protein>
    <recommendedName>
        <fullName evidence="4">3',5'-cyclic-nucleotide phosphodiesterase</fullName>
    </recommendedName>
</protein>
<reference evidence="2 3" key="1">
    <citation type="submission" date="2019-02" db="EMBL/GenBank/DDBJ databases">
        <title>Emended description of the genus Rhodopseudomonas and description of Rhodopseudomonas albus sp. nov., a non-phototrophic, heavy-metal-tolerant bacterium isolated from garden soil.</title>
        <authorList>
            <person name="Bao Z."/>
            <person name="Cao W.W."/>
            <person name="Sato Y."/>
            <person name="Nishizawa T."/>
            <person name="Zhao J."/>
            <person name="Guo Y."/>
            <person name="Ohta H."/>
        </authorList>
    </citation>
    <scope>NUCLEOTIDE SEQUENCE [LARGE SCALE GENOMIC DNA]</scope>
    <source>
        <strain evidence="2 3">SK50-23</strain>
    </source>
</reference>
<evidence type="ECO:0008006" key="4">
    <source>
        <dbReference type="Google" id="ProtNLM"/>
    </source>
</evidence>
<dbReference type="Proteomes" id="UP000682843">
    <property type="component" value="Chromosome"/>
</dbReference>
<evidence type="ECO:0000313" key="2">
    <source>
        <dbReference type="EMBL" id="QUS42454.1"/>
    </source>
</evidence>
<keyword evidence="3" id="KW-1185">Reference proteome</keyword>
<evidence type="ECO:0000256" key="1">
    <source>
        <dbReference type="SAM" id="SignalP"/>
    </source>
</evidence>
<keyword evidence="1" id="KW-0732">Signal</keyword>
<dbReference type="EMBL" id="CP036498">
    <property type="protein sequence ID" value="QUS42454.1"/>
    <property type="molecule type" value="Genomic_DNA"/>
</dbReference>
<proteinExistence type="predicted"/>
<accession>A0ABX8AIM1</accession>
<evidence type="ECO:0000313" key="3">
    <source>
        <dbReference type="Proteomes" id="UP000682843"/>
    </source>
</evidence>
<feature type="signal peptide" evidence="1">
    <location>
        <begin position="1"/>
        <end position="18"/>
    </location>
</feature>
<name>A0ABX8AIM1_9BRAD</name>
<organism evidence="2 3">
    <name type="scientific">Tardiphaga alba</name>
    <dbReference type="NCBI Taxonomy" id="340268"/>
    <lineage>
        <taxon>Bacteria</taxon>
        <taxon>Pseudomonadati</taxon>
        <taxon>Pseudomonadota</taxon>
        <taxon>Alphaproteobacteria</taxon>
        <taxon>Hyphomicrobiales</taxon>
        <taxon>Nitrobacteraceae</taxon>
        <taxon>Tardiphaga</taxon>
    </lineage>
</organism>
<gene>
    <name evidence="2" type="ORF">RPMA_17010</name>
</gene>
<feature type="chain" id="PRO_5045265961" description="3',5'-cyclic-nucleotide phosphodiesterase" evidence="1">
    <location>
        <begin position="19"/>
        <end position="83"/>
    </location>
</feature>